<name>A0ABV9AI85_9ACTN</name>
<accession>A0ABV9AI85</accession>
<protein>
    <submittedName>
        <fullName evidence="1">Uncharacterized protein</fullName>
    </submittedName>
</protein>
<dbReference type="Proteomes" id="UP001595839">
    <property type="component" value="Unassembled WGS sequence"/>
</dbReference>
<dbReference type="Pfam" id="PF25283">
    <property type="entry name" value="DUF7873"/>
    <property type="match status" value="1"/>
</dbReference>
<organism evidence="1 2">
    <name type="scientific">Streptomyces vulcanius</name>
    <dbReference type="NCBI Taxonomy" id="1441876"/>
    <lineage>
        <taxon>Bacteria</taxon>
        <taxon>Bacillati</taxon>
        <taxon>Actinomycetota</taxon>
        <taxon>Actinomycetes</taxon>
        <taxon>Kitasatosporales</taxon>
        <taxon>Streptomycetaceae</taxon>
        <taxon>Streptomyces</taxon>
    </lineage>
</organism>
<dbReference type="EMBL" id="JBHSFK010000002">
    <property type="protein sequence ID" value="MFC4498486.1"/>
    <property type="molecule type" value="Genomic_DNA"/>
</dbReference>
<reference evidence="2" key="1">
    <citation type="journal article" date="2019" name="Int. J. Syst. Evol. Microbiol.">
        <title>The Global Catalogue of Microorganisms (GCM) 10K type strain sequencing project: providing services to taxonomists for standard genome sequencing and annotation.</title>
        <authorList>
            <consortium name="The Broad Institute Genomics Platform"/>
            <consortium name="The Broad Institute Genome Sequencing Center for Infectious Disease"/>
            <person name="Wu L."/>
            <person name="Ma J."/>
        </authorList>
    </citation>
    <scope>NUCLEOTIDE SEQUENCE [LARGE SCALE GENOMIC DNA]</scope>
    <source>
        <strain evidence="2">CGMCC 4.7177</strain>
    </source>
</reference>
<proteinExistence type="predicted"/>
<evidence type="ECO:0000313" key="2">
    <source>
        <dbReference type="Proteomes" id="UP001595839"/>
    </source>
</evidence>
<dbReference type="RefSeq" id="WP_381167855.1">
    <property type="nucleotide sequence ID" value="NZ_JBHSFK010000002.1"/>
</dbReference>
<sequence>MTTRLSQVVAVEKTRKTEAYGALTAAHHEVQKSPLLTGISRTYRPRDEEGEQLPAEATRVQLRADDAINRALAGLMPFYDVTATKDWANCSARADIRIGDQVLLAQVPVTYLLFLEKQLQSLHTFVDKLPVLDPSEQWQWDEQAGVWRTAAYETVRSKKVPRNHVKAPATDKHPAQVDVYFEDVPVGTWTTVKFSGALPATRRQELLGRLQVVRDAVKYAREEANSAEATNQRPGATLLNYLFAA</sequence>
<gene>
    <name evidence="1" type="ORF">ACFPIH_02935</name>
</gene>
<keyword evidence="2" id="KW-1185">Reference proteome</keyword>
<evidence type="ECO:0000313" key="1">
    <source>
        <dbReference type="EMBL" id="MFC4498486.1"/>
    </source>
</evidence>
<dbReference type="InterPro" id="IPR057195">
    <property type="entry name" value="DUF7873"/>
</dbReference>
<comment type="caution">
    <text evidence="1">The sequence shown here is derived from an EMBL/GenBank/DDBJ whole genome shotgun (WGS) entry which is preliminary data.</text>
</comment>